<dbReference type="PRINTS" id="PR00300">
    <property type="entry name" value="CLPPROTEASEA"/>
</dbReference>
<dbReference type="Pfam" id="PF07724">
    <property type="entry name" value="AAA_2"/>
    <property type="match status" value="1"/>
</dbReference>
<dbReference type="InterPro" id="IPR001943">
    <property type="entry name" value="UVR_dom"/>
</dbReference>
<feature type="domain" description="UVR" evidence="6">
    <location>
        <begin position="326"/>
        <end position="361"/>
    </location>
</feature>
<evidence type="ECO:0000259" key="6">
    <source>
        <dbReference type="PROSITE" id="PS50151"/>
    </source>
</evidence>
<dbReference type="GO" id="GO:0005524">
    <property type="term" value="F:ATP binding"/>
    <property type="evidence" value="ECO:0007669"/>
    <property type="project" value="UniProtKB-KW"/>
</dbReference>
<dbReference type="GO" id="GO:0006508">
    <property type="term" value="P:proteolysis"/>
    <property type="evidence" value="ECO:0007669"/>
    <property type="project" value="UniProtKB-KW"/>
</dbReference>
<dbReference type="InterPro" id="IPR003593">
    <property type="entry name" value="AAA+_ATPase"/>
</dbReference>
<dbReference type="RefSeq" id="WP_411915787.1">
    <property type="nucleotide sequence ID" value="NZ_BAAFSF010000004.1"/>
</dbReference>
<dbReference type="PROSITE" id="PS50151">
    <property type="entry name" value="UVR"/>
    <property type="match status" value="1"/>
</dbReference>
<keyword evidence="3 7" id="KW-0067">ATP-binding</keyword>
<dbReference type="GO" id="GO:0008233">
    <property type="term" value="F:peptidase activity"/>
    <property type="evidence" value="ECO:0007669"/>
    <property type="project" value="UniProtKB-KW"/>
</dbReference>
<dbReference type="Pfam" id="PF17871">
    <property type="entry name" value="AAA_lid_9"/>
    <property type="match status" value="1"/>
</dbReference>
<keyword evidence="7" id="KW-0378">Hydrolase</keyword>
<evidence type="ECO:0000256" key="2">
    <source>
        <dbReference type="ARBA" id="ARBA00022741"/>
    </source>
</evidence>
<comment type="caution">
    <text evidence="7">The sequence shown here is derived from an EMBL/GenBank/DDBJ whole genome shotgun (WGS) entry which is preliminary data.</text>
</comment>
<keyword evidence="1" id="KW-0677">Repeat</keyword>
<dbReference type="EMBL" id="BAAFSF010000004">
    <property type="protein sequence ID" value="GAB1252015.1"/>
    <property type="molecule type" value="Genomic_DNA"/>
</dbReference>
<dbReference type="SMART" id="SM01086">
    <property type="entry name" value="ClpB_D2-small"/>
    <property type="match status" value="1"/>
</dbReference>
<evidence type="ECO:0000256" key="3">
    <source>
        <dbReference type="ARBA" id="ARBA00022840"/>
    </source>
</evidence>
<dbReference type="InterPro" id="IPR050130">
    <property type="entry name" value="ClpA_ClpB"/>
</dbReference>
<evidence type="ECO:0000256" key="1">
    <source>
        <dbReference type="ARBA" id="ARBA00022737"/>
    </source>
</evidence>
<feature type="compositionally biased region" description="Polar residues" evidence="5">
    <location>
        <begin position="48"/>
        <end position="59"/>
    </location>
</feature>
<protein>
    <submittedName>
        <fullName evidence="7">ATP-dependent Clp protease ATP-binding subunit</fullName>
    </submittedName>
</protein>
<gene>
    <name evidence="7" type="ORF">Tsumi_11210</name>
</gene>
<organism evidence="7 8">
    <name type="scientific">Porphyromonas miyakawae</name>
    <dbReference type="NCBI Taxonomy" id="3137470"/>
    <lineage>
        <taxon>Bacteria</taxon>
        <taxon>Pseudomonadati</taxon>
        <taxon>Bacteroidota</taxon>
        <taxon>Bacteroidia</taxon>
        <taxon>Bacteroidales</taxon>
        <taxon>Porphyromonadaceae</taxon>
        <taxon>Porphyromonas</taxon>
    </lineage>
</organism>
<keyword evidence="4" id="KW-0143">Chaperone</keyword>
<feature type="compositionally biased region" description="Acidic residues" evidence="5">
    <location>
        <begin position="32"/>
        <end position="47"/>
    </location>
</feature>
<dbReference type="SMART" id="SM00382">
    <property type="entry name" value="AAA"/>
    <property type="match status" value="2"/>
</dbReference>
<dbReference type="Gene3D" id="1.10.8.60">
    <property type="match status" value="2"/>
</dbReference>
<keyword evidence="8" id="KW-1185">Reference proteome</keyword>
<reference evidence="7 8" key="1">
    <citation type="journal article" date="2025" name="Int. J. Syst. Evol. Microbiol.">
        <title>Desulfovibrio falkowii sp. nov., Porphyromonas miyakawae sp. nov., Mediterraneibacter flintii sp. nov. and Owariibacterium komagatae gen. nov., sp. nov., isolated from human faeces.</title>
        <authorList>
            <person name="Hamaguchi T."/>
            <person name="Ohara M."/>
            <person name="Hisatomi A."/>
            <person name="Sekiguchi K."/>
            <person name="Takeda J.I."/>
            <person name="Ueyama J."/>
            <person name="Ito M."/>
            <person name="Nishiwaki H."/>
            <person name="Ogi T."/>
            <person name="Hirayama M."/>
            <person name="Ohkuma M."/>
            <person name="Sakamoto M."/>
            <person name="Ohno K."/>
        </authorList>
    </citation>
    <scope>NUCLEOTIDE SEQUENCE [LARGE SCALE GENOMIC DNA]</scope>
    <source>
        <strain evidence="7 8">13CB11C</strain>
    </source>
</reference>
<dbReference type="CDD" id="cd19499">
    <property type="entry name" value="RecA-like_ClpB_Hsp104-like"/>
    <property type="match status" value="1"/>
</dbReference>
<dbReference type="Proteomes" id="UP001628220">
    <property type="component" value="Unassembled WGS sequence"/>
</dbReference>
<evidence type="ECO:0000256" key="4">
    <source>
        <dbReference type="ARBA" id="ARBA00023186"/>
    </source>
</evidence>
<keyword evidence="2" id="KW-0547">Nucleotide-binding</keyword>
<dbReference type="Gene3D" id="3.40.50.300">
    <property type="entry name" value="P-loop containing nucleotide triphosphate hydrolases"/>
    <property type="match status" value="2"/>
</dbReference>
<accession>A0ABQ0E2Q7</accession>
<evidence type="ECO:0000256" key="5">
    <source>
        <dbReference type="SAM" id="MobiDB-lite"/>
    </source>
</evidence>
<evidence type="ECO:0000313" key="8">
    <source>
        <dbReference type="Proteomes" id="UP001628220"/>
    </source>
</evidence>
<dbReference type="InterPro" id="IPR001270">
    <property type="entry name" value="ClpA/B"/>
</dbReference>
<dbReference type="InterPro" id="IPR027417">
    <property type="entry name" value="P-loop_NTPase"/>
</dbReference>
<dbReference type="InterPro" id="IPR041546">
    <property type="entry name" value="ClpA/ClpB_AAA_lid"/>
</dbReference>
<dbReference type="PANTHER" id="PTHR11638">
    <property type="entry name" value="ATP-DEPENDENT CLP PROTEASE"/>
    <property type="match status" value="1"/>
</dbReference>
<evidence type="ECO:0000313" key="7">
    <source>
        <dbReference type="EMBL" id="GAB1252015.1"/>
    </source>
</evidence>
<dbReference type="CDD" id="cd00009">
    <property type="entry name" value="AAA"/>
    <property type="match status" value="1"/>
</dbReference>
<dbReference type="InterPro" id="IPR003959">
    <property type="entry name" value="ATPase_AAA_core"/>
</dbReference>
<keyword evidence="7" id="KW-0645">Protease</keyword>
<dbReference type="InterPro" id="IPR019489">
    <property type="entry name" value="Clp_ATPase_C"/>
</dbReference>
<feature type="region of interest" description="Disordered" evidence="5">
    <location>
        <begin position="1"/>
        <end position="72"/>
    </location>
</feature>
<dbReference type="PANTHER" id="PTHR11638:SF18">
    <property type="entry name" value="HEAT SHOCK PROTEIN 104"/>
    <property type="match status" value="1"/>
</dbReference>
<sequence>MKRKEELNTFHTPQQEEDSKLLLTPENGLQDGFDDPDEGDESDEDPSYNDNAAPGNQQENPHRPRRKRSALDTFCTDLSGKAERRELDPMIGRDKELDRMMLVLARRKKNNPVLIGEPGVGKSAIVEGLANRIAEKKVPLALLDKRIYALDTAQLIAGSKYRGEFEDRLKKVLKEVKQNPNIILFIDEIHTIIGAGQAENSMDMSNIIKPALAQGELRCIGASTLTEYAKTIERDGALERRFQKIIVPPNTAEETYEILQQIKPIYEKYHGVSYNEDALKLAVELTDRYINERFFPDKAIDVMDEAGAATGMAHKLPPTHRLEEIDQEVAFYKSKQDEAVRDNNFELAAAWRDKARKVEESKEAMLEDIKKQNVNYEVTGDGVAKVVASMAGVPMERIAKTEAKRLRELNQSLAKDVIGQDEAVDTMARAIQRNRLGLRNEKRPIGSFLFLGPTGVGKTFLAKKLAEQLFGSEEALIRVDMSEYSEKFNVSRLIGSPPGYVGYEEGGQLTEKIRRRPYSVILLDEIEKAHPEVFNILLQLLDEGTLTDGLGRVVSFKNTVIIMTGNIGSRRLSEFGNGVGFSADNGTIDQRTSRGIIEKELKKTFTPEFLNRLDAVIHFNSLDKPSIRRIIDNRIAEITERIERQGYHIKVSEPCRALLTEKGFDPKNGARPVNRILQTEIEDRLTDLILDETIKAGDTISFTVKNGEVKALVTCQKDEPMAVEM</sequence>
<dbReference type="Gene3D" id="4.10.860.10">
    <property type="entry name" value="UVR domain"/>
    <property type="match status" value="1"/>
</dbReference>
<dbReference type="Pfam" id="PF00004">
    <property type="entry name" value="AAA"/>
    <property type="match status" value="1"/>
</dbReference>
<name>A0ABQ0E2Q7_9PORP</name>
<proteinExistence type="predicted"/>
<dbReference type="SUPFAM" id="SSF52540">
    <property type="entry name" value="P-loop containing nucleoside triphosphate hydrolases"/>
    <property type="match status" value="2"/>
</dbReference>
<dbReference type="Pfam" id="PF10431">
    <property type="entry name" value="ClpB_D2-small"/>
    <property type="match status" value="1"/>
</dbReference>